<dbReference type="SUPFAM" id="SSF53474">
    <property type="entry name" value="alpha/beta-Hydrolases"/>
    <property type="match status" value="1"/>
</dbReference>
<name>A0A934QGB7_9PROT</name>
<dbReference type="NCBIfam" id="TIGR03100">
    <property type="entry name" value="hydr1_PEP"/>
    <property type="match status" value="1"/>
</dbReference>
<gene>
    <name evidence="2" type="ORF">CKO21_02015</name>
</gene>
<dbReference type="InterPro" id="IPR029058">
    <property type="entry name" value="AB_hydrolase_fold"/>
</dbReference>
<sequence>MAACRTGNRRPVGGGAVQHPVPAAGRGVSARHQSATTTAREVALTFDCVGSEAVAILHRPAVPAPVGVAIVVGGPQYRVGGHRQFVDLARDLAAAGIAVFRFDYRGIGDNAANHPGFPNIAPDIEAGLAAFRAAMPEVTCIALWALCDAVPAAAGIAARTPDVVGIAAVNPWIREPETHDRALLRHYYLKRPLQRDFWTNLLRGRTHTRDFSRLAQRALARAASRVTRRNRSDETSTPTDESLAARVVTDLARVRGNVLVLLSEQDLTAREFDDAVQPMPGWQRLMETSRLQRVHLADADHTCAGWRAHRASADATVAWLHGLPEMASAQSASPTHARPTNTPHAKVLGR</sequence>
<feature type="region of interest" description="Disordered" evidence="1">
    <location>
        <begin position="328"/>
        <end position="350"/>
    </location>
</feature>
<evidence type="ECO:0000256" key="1">
    <source>
        <dbReference type="SAM" id="MobiDB-lite"/>
    </source>
</evidence>
<dbReference type="Proteomes" id="UP000778970">
    <property type="component" value="Unassembled WGS sequence"/>
</dbReference>
<dbReference type="AlphaFoldDB" id="A0A934QGB7"/>
<reference evidence="2" key="2">
    <citation type="journal article" date="2020" name="Microorganisms">
        <title>Osmotic Adaptation and Compatible Solute Biosynthesis of Phototrophic Bacteria as Revealed from Genome Analyses.</title>
        <authorList>
            <person name="Imhoff J.F."/>
            <person name="Rahn T."/>
            <person name="Kunzel S."/>
            <person name="Keller A."/>
            <person name="Neulinger S.C."/>
        </authorList>
    </citation>
    <scope>NUCLEOTIDE SEQUENCE</scope>
    <source>
        <strain evidence="2">DSM 9154</strain>
    </source>
</reference>
<evidence type="ECO:0000313" key="2">
    <source>
        <dbReference type="EMBL" id="MBK1696020.1"/>
    </source>
</evidence>
<feature type="region of interest" description="Disordered" evidence="1">
    <location>
        <begin position="1"/>
        <end position="29"/>
    </location>
</feature>
<comment type="caution">
    <text evidence="2">The sequence shown here is derived from an EMBL/GenBank/DDBJ whole genome shotgun (WGS) entry which is preliminary data.</text>
</comment>
<keyword evidence="2" id="KW-0378">Hydrolase</keyword>
<proteinExistence type="predicted"/>
<dbReference type="InterPro" id="IPR017531">
    <property type="entry name" value="Hydrolase-1_PEP"/>
</dbReference>
<dbReference type="EMBL" id="NRRE01000009">
    <property type="protein sequence ID" value="MBK1696020.1"/>
    <property type="molecule type" value="Genomic_DNA"/>
</dbReference>
<reference evidence="2" key="1">
    <citation type="submission" date="2017-08" db="EMBL/GenBank/DDBJ databases">
        <authorList>
            <person name="Imhoff J.F."/>
            <person name="Rahn T."/>
            <person name="Kuenzel S."/>
            <person name="Neulinger S.C."/>
        </authorList>
    </citation>
    <scope>NUCLEOTIDE SEQUENCE</scope>
    <source>
        <strain evidence="2">DSM 9154</strain>
    </source>
</reference>
<evidence type="ECO:0000313" key="3">
    <source>
        <dbReference type="Proteomes" id="UP000778970"/>
    </source>
</evidence>
<accession>A0A934QGB7</accession>
<dbReference type="Gene3D" id="3.40.50.1820">
    <property type="entry name" value="alpha/beta hydrolase"/>
    <property type="match status" value="1"/>
</dbReference>
<keyword evidence="3" id="KW-1185">Reference proteome</keyword>
<dbReference type="GO" id="GO:0016787">
    <property type="term" value="F:hydrolase activity"/>
    <property type="evidence" value="ECO:0007669"/>
    <property type="project" value="UniProtKB-KW"/>
</dbReference>
<organism evidence="2 3">
    <name type="scientific">Rhodovibrio salinarum</name>
    <dbReference type="NCBI Taxonomy" id="1087"/>
    <lineage>
        <taxon>Bacteria</taxon>
        <taxon>Pseudomonadati</taxon>
        <taxon>Pseudomonadota</taxon>
        <taxon>Alphaproteobacteria</taxon>
        <taxon>Rhodospirillales</taxon>
        <taxon>Rhodovibrionaceae</taxon>
        <taxon>Rhodovibrio</taxon>
    </lineage>
</organism>
<protein>
    <submittedName>
        <fullName evidence="2">Hydrolase 1, exosortase A system-associated</fullName>
    </submittedName>
</protein>
<feature type="compositionally biased region" description="Polar residues" evidence="1">
    <location>
        <begin position="328"/>
        <end position="343"/>
    </location>
</feature>